<dbReference type="InterPro" id="IPR029021">
    <property type="entry name" value="Prot-tyrosine_phosphatase-like"/>
</dbReference>
<dbReference type="PANTHER" id="PTHR47216:SF1">
    <property type="entry name" value="DUAL SPECIFICITY PHOSPHATASE, CATALYTIC DOMAIN CONTAINING PROTEIN, EXPRESSED"/>
    <property type="match status" value="1"/>
</dbReference>
<dbReference type="GO" id="GO:0016301">
    <property type="term" value="F:kinase activity"/>
    <property type="evidence" value="ECO:0007669"/>
    <property type="project" value="UniProtKB-KW"/>
</dbReference>
<dbReference type="OMA" id="DDWTRAW"/>
<dbReference type="SMART" id="SM00195">
    <property type="entry name" value="DSPc"/>
    <property type="match status" value="1"/>
</dbReference>
<dbReference type="AlphaFoldDB" id="A0A1D6QHQ6"/>
<dbReference type="STRING" id="4577.A0A1D6QHQ6"/>
<proteinExistence type="predicted"/>
<dbReference type="InParanoid" id="A0A1D6QHQ6"/>
<accession>A0A1D6QHQ6</accession>
<dbReference type="SMR" id="A0A1D6QHQ6"/>
<evidence type="ECO:0000313" key="1">
    <source>
        <dbReference type="EMBL" id="AQK57402.1"/>
    </source>
</evidence>
<dbReference type="ExpressionAtlas" id="A0A1D6QHQ6">
    <property type="expression patterns" value="baseline and differential"/>
</dbReference>
<sequence>MGISKVTGIAATAFLVTSVSLCQLGMRIIMLPFLATGIVASIVTVASHDAINLPWILGKNSVGRFPLWSIILFGPFLTLARTYAMVKRYMRKEAVYDKIVEGLYLGGWPFLLKHLPPGNPSVIDCTCELPRSSFVPANEYLCLATWDTRAPTPHQIEKAARWACEKRSEGKPVYVHCAFGLFFVMDTLGHGRSACVVCAILVALGTAENWKDAENIIRERRKIKMNALHRKTLEEWSKQRVRQKKDK</sequence>
<dbReference type="PANTHER" id="PTHR47216">
    <property type="match status" value="1"/>
</dbReference>
<dbReference type="InterPro" id="IPR020422">
    <property type="entry name" value="TYR_PHOSPHATASE_DUAL_dom"/>
</dbReference>
<dbReference type="Gene3D" id="3.90.190.10">
    <property type="entry name" value="Protein tyrosine phosphatase superfamily"/>
    <property type="match status" value="1"/>
</dbReference>
<dbReference type="eggNOG" id="ENOG502QT3P">
    <property type="taxonomic scope" value="Eukaryota"/>
</dbReference>
<protein>
    <submittedName>
        <fullName evidence="1">Dual specificity protein phosphatase Diacylglycerol kinase catalytic region</fullName>
    </submittedName>
</protein>
<dbReference type="IntAct" id="A0A1D6QHQ6">
    <property type="interactions" value="4"/>
</dbReference>
<keyword evidence="1" id="KW-0808">Transferase</keyword>
<dbReference type="SUPFAM" id="SSF52799">
    <property type="entry name" value="(Phosphotyrosine protein) phosphatases II"/>
    <property type="match status" value="1"/>
</dbReference>
<dbReference type="CDD" id="cd14527">
    <property type="entry name" value="DSP_bac"/>
    <property type="match status" value="1"/>
</dbReference>
<accession>A0A3L6FAG6</accession>
<reference evidence="1" key="1">
    <citation type="submission" date="2015-12" db="EMBL/GenBank/DDBJ databases">
        <title>Update maize B73 reference genome by single molecule sequencing technologies.</title>
        <authorList>
            <consortium name="Maize Genome Sequencing Project"/>
            <person name="Ware D."/>
        </authorList>
    </citation>
    <scope>NUCLEOTIDE SEQUENCE</scope>
    <source>
        <tissue evidence="1">Seedling</tissue>
    </source>
</reference>
<accession>A0A3L6F8T9</accession>
<gene>
    <name evidence="1" type="ORF">ZEAMMB73_Zm00001d052542</name>
</gene>
<dbReference type="PaxDb" id="4577-GRMZM2G031094_P02"/>
<name>A0A1D6QHQ6_MAIZE</name>
<keyword evidence="1" id="KW-0418">Kinase</keyword>
<organism evidence="1">
    <name type="scientific">Zea mays</name>
    <name type="common">Maize</name>
    <dbReference type="NCBI Taxonomy" id="4577"/>
    <lineage>
        <taxon>Eukaryota</taxon>
        <taxon>Viridiplantae</taxon>
        <taxon>Streptophyta</taxon>
        <taxon>Embryophyta</taxon>
        <taxon>Tracheophyta</taxon>
        <taxon>Spermatophyta</taxon>
        <taxon>Magnoliopsida</taxon>
        <taxon>Liliopsida</taxon>
        <taxon>Poales</taxon>
        <taxon>Poaceae</taxon>
        <taxon>PACMAD clade</taxon>
        <taxon>Panicoideae</taxon>
        <taxon>Andropogonodae</taxon>
        <taxon>Andropogoneae</taxon>
        <taxon>Tripsacinae</taxon>
        <taxon>Zea</taxon>
    </lineage>
</organism>
<dbReference type="EMBL" id="CM000780">
    <property type="protein sequence ID" value="AQK57402.1"/>
    <property type="molecule type" value="Genomic_DNA"/>
</dbReference>